<feature type="transmembrane region" description="Helical" evidence="1">
    <location>
        <begin position="6"/>
        <end position="22"/>
    </location>
</feature>
<dbReference type="AlphaFoldDB" id="A0A1V3TYI5"/>
<keyword evidence="3" id="KW-1185">Reference proteome</keyword>
<protein>
    <submittedName>
        <fullName evidence="2">Uncharacterized protein</fullName>
    </submittedName>
</protein>
<organism evidence="2 3">
    <name type="scientific">Elizabethkingia meningoseptica</name>
    <name type="common">Chryseobacterium meningosepticum</name>
    <dbReference type="NCBI Taxonomy" id="238"/>
    <lineage>
        <taxon>Bacteria</taxon>
        <taxon>Pseudomonadati</taxon>
        <taxon>Bacteroidota</taxon>
        <taxon>Flavobacteriia</taxon>
        <taxon>Flavobacteriales</taxon>
        <taxon>Weeksellaceae</taxon>
        <taxon>Elizabethkingia</taxon>
    </lineage>
</organism>
<evidence type="ECO:0000313" key="3">
    <source>
        <dbReference type="Proteomes" id="UP000188947"/>
    </source>
</evidence>
<dbReference type="RefSeq" id="WP_069214125.1">
    <property type="nucleotide sequence ID" value="NZ_CP016378.1"/>
</dbReference>
<comment type="caution">
    <text evidence="2">The sequence shown here is derived from an EMBL/GenBank/DDBJ whole genome shotgun (WGS) entry which is preliminary data.</text>
</comment>
<dbReference type="OrthoDB" id="670562at2"/>
<reference evidence="2 3" key="1">
    <citation type="submission" date="2016-11" db="EMBL/GenBank/DDBJ databases">
        <title>Genome sequence and comparative genomic analysis of clinical strain Elizabethkingia meningoseptica 61421 PRCM.</title>
        <authorList>
            <person name="Wang M."/>
            <person name="Hu S."/>
            <person name="Cao L."/>
            <person name="Jiang T."/>
            <person name="Zhou Y."/>
            <person name="Ming D."/>
        </authorList>
    </citation>
    <scope>NUCLEOTIDE SEQUENCE [LARGE SCALE GENOMIC DNA]</scope>
    <source>
        <strain evidence="2 3">61421 PRCM</strain>
    </source>
</reference>
<dbReference type="STRING" id="238.BBD35_11800"/>
<evidence type="ECO:0000256" key="1">
    <source>
        <dbReference type="SAM" id="Phobius"/>
    </source>
</evidence>
<keyword evidence="1" id="KW-0812">Transmembrane</keyword>
<dbReference type="EMBL" id="MPOG01000014">
    <property type="protein sequence ID" value="OOH94174.1"/>
    <property type="molecule type" value="Genomic_DNA"/>
</dbReference>
<sequence length="134" mass="15697">MEIHYKIVGILLMILALIHLSFSKRFHWKEELRGLSLINRQMMIVHTFFIALSVFLMGVICLTNTKALITTPLGKTISLGFGIFWVIRLIFQFFVYSPDLWKGKRFETIIHIIFTLLWIYISSVFLISSLPDFI</sequence>
<proteinExistence type="predicted"/>
<keyword evidence="1" id="KW-0472">Membrane</keyword>
<dbReference type="eggNOG" id="ENOG5031MGE">
    <property type="taxonomic scope" value="Bacteria"/>
</dbReference>
<feature type="transmembrane region" description="Helical" evidence="1">
    <location>
        <begin position="108"/>
        <end position="130"/>
    </location>
</feature>
<keyword evidence="1" id="KW-1133">Transmembrane helix</keyword>
<feature type="transmembrane region" description="Helical" evidence="1">
    <location>
        <begin position="77"/>
        <end position="96"/>
    </location>
</feature>
<feature type="transmembrane region" description="Helical" evidence="1">
    <location>
        <begin position="43"/>
        <end position="65"/>
    </location>
</feature>
<gene>
    <name evidence="2" type="ORF">BMF97_12480</name>
</gene>
<evidence type="ECO:0000313" key="2">
    <source>
        <dbReference type="EMBL" id="OOH94174.1"/>
    </source>
</evidence>
<accession>A0A1V3TYI5</accession>
<dbReference type="Proteomes" id="UP000188947">
    <property type="component" value="Unassembled WGS sequence"/>
</dbReference>
<name>A0A1V3TYI5_ELIME</name>